<dbReference type="SUPFAM" id="SSF51735">
    <property type="entry name" value="NAD(P)-binding Rossmann-fold domains"/>
    <property type="match status" value="1"/>
</dbReference>
<organism evidence="6 7">
    <name type="scientific">Laetiporus sulphureus 93-53</name>
    <dbReference type="NCBI Taxonomy" id="1314785"/>
    <lineage>
        <taxon>Eukaryota</taxon>
        <taxon>Fungi</taxon>
        <taxon>Dikarya</taxon>
        <taxon>Basidiomycota</taxon>
        <taxon>Agaricomycotina</taxon>
        <taxon>Agaricomycetes</taxon>
        <taxon>Polyporales</taxon>
        <taxon>Laetiporus</taxon>
    </lineage>
</organism>
<dbReference type="PANTHER" id="PTHR43008">
    <property type="entry name" value="BENZIL REDUCTASE"/>
    <property type="match status" value="1"/>
</dbReference>
<dbReference type="OrthoDB" id="5307821at2759"/>
<dbReference type="PANTHER" id="PTHR43008:SF7">
    <property type="entry name" value="SHORT CHAIN DEHYDROGENASE_REDUCTASE (AFU_ORTHOLOGUE AFUA_2G00830)"/>
    <property type="match status" value="1"/>
</dbReference>
<dbReference type="Proteomes" id="UP000076871">
    <property type="component" value="Unassembled WGS sequence"/>
</dbReference>
<feature type="region of interest" description="Disordered" evidence="5">
    <location>
        <begin position="1"/>
        <end position="37"/>
    </location>
</feature>
<dbReference type="PRINTS" id="PR00081">
    <property type="entry name" value="GDHRDH"/>
</dbReference>
<accession>A0A165HU99</accession>
<dbReference type="InParanoid" id="A0A165HU99"/>
<dbReference type="STRING" id="1314785.A0A165HU99"/>
<comment type="similarity">
    <text evidence="1 4">Belongs to the short-chain dehydrogenases/reductases (SDR) family.</text>
</comment>
<gene>
    <name evidence="6" type="ORF">LAESUDRAFT_720171</name>
</gene>
<dbReference type="EMBL" id="KV427606">
    <property type="protein sequence ID" value="KZT12195.1"/>
    <property type="molecule type" value="Genomic_DNA"/>
</dbReference>
<dbReference type="Gene3D" id="3.40.50.720">
    <property type="entry name" value="NAD(P)-binding Rossmann-like Domain"/>
    <property type="match status" value="1"/>
</dbReference>
<feature type="compositionally biased region" description="Low complexity" evidence="5">
    <location>
        <begin position="10"/>
        <end position="22"/>
    </location>
</feature>
<dbReference type="CDD" id="cd05233">
    <property type="entry name" value="SDR_c"/>
    <property type="match status" value="1"/>
</dbReference>
<dbReference type="InterPro" id="IPR020904">
    <property type="entry name" value="Sc_DH/Rdtase_CS"/>
</dbReference>
<evidence type="ECO:0000256" key="4">
    <source>
        <dbReference type="RuleBase" id="RU000363"/>
    </source>
</evidence>
<reference evidence="6 7" key="1">
    <citation type="journal article" date="2016" name="Mol. Biol. Evol.">
        <title>Comparative Genomics of Early-Diverging Mushroom-Forming Fungi Provides Insights into the Origins of Lignocellulose Decay Capabilities.</title>
        <authorList>
            <person name="Nagy L.G."/>
            <person name="Riley R."/>
            <person name="Tritt A."/>
            <person name="Adam C."/>
            <person name="Daum C."/>
            <person name="Floudas D."/>
            <person name="Sun H."/>
            <person name="Yadav J.S."/>
            <person name="Pangilinan J."/>
            <person name="Larsson K.H."/>
            <person name="Matsuura K."/>
            <person name="Barry K."/>
            <person name="Labutti K."/>
            <person name="Kuo R."/>
            <person name="Ohm R.A."/>
            <person name="Bhattacharya S.S."/>
            <person name="Shirouzu T."/>
            <person name="Yoshinaga Y."/>
            <person name="Martin F.M."/>
            <person name="Grigoriev I.V."/>
            <person name="Hibbett D.S."/>
        </authorList>
    </citation>
    <scope>NUCLEOTIDE SEQUENCE [LARGE SCALE GENOMIC DNA]</scope>
    <source>
        <strain evidence="6 7">93-53</strain>
    </source>
</reference>
<keyword evidence="7" id="KW-1185">Reference proteome</keyword>
<dbReference type="GO" id="GO:0016616">
    <property type="term" value="F:oxidoreductase activity, acting on the CH-OH group of donors, NAD or NADP as acceptor"/>
    <property type="evidence" value="ECO:0007669"/>
    <property type="project" value="UniProtKB-ARBA"/>
</dbReference>
<proteinExistence type="inferred from homology"/>
<evidence type="ECO:0000313" key="6">
    <source>
        <dbReference type="EMBL" id="KZT12195.1"/>
    </source>
</evidence>
<evidence type="ECO:0000256" key="3">
    <source>
        <dbReference type="ARBA" id="ARBA00023002"/>
    </source>
</evidence>
<keyword evidence="2" id="KW-0521">NADP</keyword>
<dbReference type="GeneID" id="63824799"/>
<keyword evidence="3" id="KW-0560">Oxidoreductase</keyword>
<evidence type="ECO:0000256" key="1">
    <source>
        <dbReference type="ARBA" id="ARBA00006484"/>
    </source>
</evidence>
<dbReference type="PROSITE" id="PS00061">
    <property type="entry name" value="ADH_SHORT"/>
    <property type="match status" value="1"/>
</dbReference>
<dbReference type="PRINTS" id="PR00080">
    <property type="entry name" value="SDRFAMILY"/>
</dbReference>
<evidence type="ECO:0000256" key="5">
    <source>
        <dbReference type="SAM" id="MobiDB-lite"/>
    </source>
</evidence>
<dbReference type="RefSeq" id="XP_040769843.1">
    <property type="nucleotide sequence ID" value="XM_040907770.1"/>
</dbReference>
<dbReference type="InterPro" id="IPR036291">
    <property type="entry name" value="NAD(P)-bd_dom_sf"/>
</dbReference>
<protein>
    <submittedName>
        <fullName evidence="6">NAD-P-binding protein</fullName>
    </submittedName>
</protein>
<name>A0A165HU99_9APHY</name>
<sequence>MTRSLSVNGSSRRPSPLRPTSSFALDTPMSPTDRDVHPVIHPGRVAVITGAGSGIGRAAAVELAKIGLKIAVADVNEKQLRETGDEVAKIIGETNVLVVPTDVSKLDEVVRLRDKVYEAWGEVGVLMNNAGIGPRGTSWEGLDVWHKIFDVNVFGVLNVQQTFVPSMIYQENPGMVINTGSKQGITNPPGNAAYNASKAAVKSMTESLAHELRNHPHANLTAHLFVPGWTWTGMTGAAEAAEKPAGAWTAQETVLYMLDKVRQGKFYVLVPDNETRREVDQLRILWSTGDIVEGRPALSRWHKDYKALFEEYLREGLAQLE</sequence>
<dbReference type="AlphaFoldDB" id="A0A165HU99"/>
<dbReference type="GO" id="GO:0050664">
    <property type="term" value="F:oxidoreductase activity, acting on NAD(P)H, oxygen as acceptor"/>
    <property type="evidence" value="ECO:0007669"/>
    <property type="project" value="TreeGrafter"/>
</dbReference>
<evidence type="ECO:0000313" key="7">
    <source>
        <dbReference type="Proteomes" id="UP000076871"/>
    </source>
</evidence>
<dbReference type="Pfam" id="PF00106">
    <property type="entry name" value="adh_short"/>
    <property type="match status" value="1"/>
</dbReference>
<dbReference type="InterPro" id="IPR002347">
    <property type="entry name" value="SDR_fam"/>
</dbReference>
<evidence type="ECO:0000256" key="2">
    <source>
        <dbReference type="ARBA" id="ARBA00022857"/>
    </source>
</evidence>